<proteinExistence type="predicted"/>
<feature type="compositionally biased region" description="Basic and acidic residues" evidence="1">
    <location>
        <begin position="172"/>
        <end position="188"/>
    </location>
</feature>
<feature type="region of interest" description="Disordered" evidence="1">
    <location>
        <begin position="158"/>
        <end position="238"/>
    </location>
</feature>
<feature type="region of interest" description="Disordered" evidence="1">
    <location>
        <begin position="481"/>
        <end position="506"/>
    </location>
</feature>
<feature type="region of interest" description="Disordered" evidence="1">
    <location>
        <begin position="1"/>
        <end position="136"/>
    </location>
</feature>
<protein>
    <submittedName>
        <fullName evidence="2">Uncharacterized protein</fullName>
    </submittedName>
</protein>
<accession>A0A9P5SL30</accession>
<dbReference type="AlphaFoldDB" id="A0A9P5SL30"/>
<organism evidence="2 3">
    <name type="scientific">Podila minutissima</name>
    <dbReference type="NCBI Taxonomy" id="64525"/>
    <lineage>
        <taxon>Eukaryota</taxon>
        <taxon>Fungi</taxon>
        <taxon>Fungi incertae sedis</taxon>
        <taxon>Mucoromycota</taxon>
        <taxon>Mortierellomycotina</taxon>
        <taxon>Mortierellomycetes</taxon>
        <taxon>Mortierellales</taxon>
        <taxon>Mortierellaceae</taxon>
        <taxon>Podila</taxon>
    </lineage>
</organism>
<evidence type="ECO:0000313" key="2">
    <source>
        <dbReference type="EMBL" id="KAF9330209.1"/>
    </source>
</evidence>
<reference evidence="2" key="1">
    <citation type="journal article" date="2020" name="Fungal Divers.">
        <title>Resolving the Mortierellaceae phylogeny through synthesis of multi-gene phylogenetics and phylogenomics.</title>
        <authorList>
            <person name="Vandepol N."/>
            <person name="Liber J."/>
            <person name="Desiro A."/>
            <person name="Na H."/>
            <person name="Kennedy M."/>
            <person name="Barry K."/>
            <person name="Grigoriev I.V."/>
            <person name="Miller A.N."/>
            <person name="O'Donnell K."/>
            <person name="Stajich J.E."/>
            <person name="Bonito G."/>
        </authorList>
    </citation>
    <scope>NUCLEOTIDE SEQUENCE</scope>
    <source>
        <strain evidence="2">NVP1</strain>
    </source>
</reference>
<keyword evidence="3" id="KW-1185">Reference proteome</keyword>
<feature type="region of interest" description="Disordered" evidence="1">
    <location>
        <begin position="542"/>
        <end position="624"/>
    </location>
</feature>
<feature type="region of interest" description="Disordered" evidence="1">
    <location>
        <begin position="650"/>
        <end position="669"/>
    </location>
</feature>
<name>A0A9P5SL30_9FUNG</name>
<feature type="compositionally biased region" description="Polar residues" evidence="1">
    <location>
        <begin position="570"/>
        <end position="579"/>
    </location>
</feature>
<evidence type="ECO:0000256" key="1">
    <source>
        <dbReference type="SAM" id="MobiDB-lite"/>
    </source>
</evidence>
<dbReference type="Proteomes" id="UP000696485">
    <property type="component" value="Unassembled WGS sequence"/>
</dbReference>
<feature type="compositionally biased region" description="Polar residues" evidence="1">
    <location>
        <begin position="659"/>
        <end position="669"/>
    </location>
</feature>
<dbReference type="EMBL" id="JAAAUY010000414">
    <property type="protein sequence ID" value="KAF9330209.1"/>
    <property type="molecule type" value="Genomic_DNA"/>
</dbReference>
<feature type="compositionally biased region" description="Low complexity" evidence="1">
    <location>
        <begin position="550"/>
        <end position="560"/>
    </location>
</feature>
<feature type="compositionally biased region" description="Basic residues" evidence="1">
    <location>
        <begin position="102"/>
        <end position="112"/>
    </location>
</feature>
<feature type="compositionally biased region" description="Basic residues" evidence="1">
    <location>
        <begin position="488"/>
        <end position="499"/>
    </location>
</feature>
<evidence type="ECO:0000313" key="3">
    <source>
        <dbReference type="Proteomes" id="UP000696485"/>
    </source>
</evidence>
<sequence length="669" mass="74746">MPTSPKTQDPDPLKSTKPSSTERAAPMTPSPKTPGTSTVPADITNEPTAQSISHESTPQGASNELTTQGISSEPTSNDTSQVTPQDTSNQATPTTTPIPPRSKSKPGPKPKYKARDYTSPWRKQFERRCPTTLPDGSLMLRPYVPATHYYQSPAQLAAMRTRKKNMQDPDATQDHDNQDHETTHRSPDADQDQEIDITISAPDVGVSRAEEASTESSQKWNDKGKWKRVQPGKSTQHPYFRRDINVPEQVSGDERVFLVDLPTMEDAYLQEAFPYRYPFNDNDGPTQYMPIEWYIPQGPFAAEDFFSMQKLQYSSSIMKTMKFWNEGLPLEQYYAHGFEMASRVVLDRERSRIIKEHKAARPDIPLLQPMEKLLASIAAAEETTTVFETDADVRSTPPVPLSNGACRILQTLLGDIETKIVAMGCHRQRQELTRLLAEKDAFNVQMAERAVKAAKDAAEAEKAAQAEKDAAAIAAAIAAKNMPSRPVASHRRRKRRRKKPVDETLPVPKVEQTIKTGYQYERLHVDDMDEYMEKWNQTQYNRVRESSVDPPMTTTTPLMTTRKRKYGQPGNDQGMTENGPNAGPSAIVSPRERTPSVSGDDRDESQSGLGFRRGSRPYIDDPMRIGTSMDPFLKARDFLANRFFQEQARNAASEPLAEGSQSAGPSSAP</sequence>
<feature type="compositionally biased region" description="Polar residues" evidence="1">
    <location>
        <begin position="33"/>
        <end position="95"/>
    </location>
</feature>
<gene>
    <name evidence="2" type="ORF">BG006_006827</name>
</gene>
<comment type="caution">
    <text evidence="2">The sequence shown here is derived from an EMBL/GenBank/DDBJ whole genome shotgun (WGS) entry which is preliminary data.</text>
</comment>